<dbReference type="GO" id="GO:0008270">
    <property type="term" value="F:zinc ion binding"/>
    <property type="evidence" value="ECO:0007669"/>
    <property type="project" value="UniProtKB-KW"/>
</dbReference>
<feature type="region of interest" description="Disordered" evidence="2">
    <location>
        <begin position="293"/>
        <end position="317"/>
    </location>
</feature>
<reference evidence="4 5" key="1">
    <citation type="submission" date="2024-07" db="EMBL/GenBank/DDBJ databases">
        <title>Chromosome-level genome assembly of the water stick insect Ranatra chinensis (Heteroptera: Nepidae).</title>
        <authorList>
            <person name="Liu X."/>
        </authorList>
    </citation>
    <scope>NUCLEOTIDE SEQUENCE [LARGE SCALE GENOMIC DNA]</scope>
    <source>
        <strain evidence="4">Cailab_2021Rc</strain>
        <tissue evidence="4">Muscle</tissue>
    </source>
</reference>
<dbReference type="Proteomes" id="UP001558652">
    <property type="component" value="Unassembled WGS sequence"/>
</dbReference>
<keyword evidence="1" id="KW-0863">Zinc-finger</keyword>
<dbReference type="PANTHER" id="PTHR47325:SF1">
    <property type="entry name" value="HISTONE-LYSINE N-METHYLTRANSFERASE SUVR5"/>
    <property type="match status" value="1"/>
</dbReference>
<name>A0ABD0Y1D9_9HEMI</name>
<dbReference type="PANTHER" id="PTHR47325">
    <property type="entry name" value="HISTONE-LYSINE N-METHYLTRANSFERASE SUVR5"/>
    <property type="match status" value="1"/>
</dbReference>
<feature type="region of interest" description="Disordered" evidence="2">
    <location>
        <begin position="237"/>
        <end position="265"/>
    </location>
</feature>
<dbReference type="PROSITE" id="PS00028">
    <property type="entry name" value="ZINC_FINGER_C2H2_1"/>
    <property type="match status" value="3"/>
</dbReference>
<protein>
    <recommendedName>
        <fullName evidence="3">C2H2-type domain-containing protein</fullName>
    </recommendedName>
</protein>
<gene>
    <name evidence="4" type="ORF">AAG570_004515</name>
</gene>
<dbReference type="InterPro" id="IPR013087">
    <property type="entry name" value="Znf_C2H2_type"/>
</dbReference>
<organism evidence="4 5">
    <name type="scientific">Ranatra chinensis</name>
    <dbReference type="NCBI Taxonomy" id="642074"/>
    <lineage>
        <taxon>Eukaryota</taxon>
        <taxon>Metazoa</taxon>
        <taxon>Ecdysozoa</taxon>
        <taxon>Arthropoda</taxon>
        <taxon>Hexapoda</taxon>
        <taxon>Insecta</taxon>
        <taxon>Pterygota</taxon>
        <taxon>Neoptera</taxon>
        <taxon>Paraneoptera</taxon>
        <taxon>Hemiptera</taxon>
        <taxon>Heteroptera</taxon>
        <taxon>Panheteroptera</taxon>
        <taxon>Nepomorpha</taxon>
        <taxon>Nepidae</taxon>
        <taxon>Ranatrinae</taxon>
        <taxon>Ranatra</taxon>
    </lineage>
</organism>
<keyword evidence="1" id="KW-0862">Zinc</keyword>
<evidence type="ECO:0000313" key="5">
    <source>
        <dbReference type="Proteomes" id="UP001558652"/>
    </source>
</evidence>
<comment type="caution">
    <text evidence="4">The sequence shown here is derived from an EMBL/GenBank/DDBJ whole genome shotgun (WGS) entry which is preliminary data.</text>
</comment>
<feature type="compositionally biased region" description="Polar residues" evidence="2">
    <location>
        <begin position="303"/>
        <end position="316"/>
    </location>
</feature>
<keyword evidence="1" id="KW-0479">Metal-binding</keyword>
<sequence>MESLNDSADVFANSSAETVTENSAFRKEEAVPSPMLENSEEFEAMHTWRSPLWTSSPYPEENSSLLSDRLVSEVCHPPPERLYCPFCPLDYGFEFLLRDHIRGVHSYEVRAVAKALPGCATFQACPFCHAKFYVKELLPKHILKKHDAGLGADMGGGDYLECMFCPHRVLRRHKKLLAVHIEKKHFTEFERRVLENPGKMPSREDLASWCLDGELRVTTQVTEGPVRSLLIRPILKTPTRKEDPKDEEVPLEGMNARRRLRFDLPDSPEDRLSAVFGQKKKNKKKTISKWKSLLKSKKKNKENTPPSSTIATSPKKNSPLPGSVLRFRCGLCKEAFEKNCQLVEHLAKGHRAPSFHLSARYTCGECHAKFYRNSFLVRHCSRHHTPLCLKTKQMNIH</sequence>
<evidence type="ECO:0000256" key="2">
    <source>
        <dbReference type="SAM" id="MobiDB-lite"/>
    </source>
</evidence>
<accession>A0ABD0Y1D9</accession>
<dbReference type="Gene3D" id="3.30.160.60">
    <property type="entry name" value="Classic Zinc Finger"/>
    <property type="match status" value="1"/>
</dbReference>
<dbReference type="AlphaFoldDB" id="A0ABD0Y1D9"/>
<feature type="compositionally biased region" description="Basic and acidic residues" evidence="2">
    <location>
        <begin position="239"/>
        <end position="248"/>
    </location>
</feature>
<dbReference type="PROSITE" id="PS50157">
    <property type="entry name" value="ZINC_FINGER_C2H2_2"/>
    <property type="match status" value="2"/>
</dbReference>
<dbReference type="EMBL" id="JBFDAA010000016">
    <property type="protein sequence ID" value="KAL1117188.1"/>
    <property type="molecule type" value="Genomic_DNA"/>
</dbReference>
<feature type="domain" description="C2H2-type" evidence="3">
    <location>
        <begin position="327"/>
        <end position="355"/>
    </location>
</feature>
<feature type="domain" description="C2H2-type" evidence="3">
    <location>
        <begin position="361"/>
        <end position="385"/>
    </location>
</feature>
<proteinExistence type="predicted"/>
<dbReference type="SMART" id="SM00355">
    <property type="entry name" value="ZnF_C2H2"/>
    <property type="match status" value="4"/>
</dbReference>
<evidence type="ECO:0000256" key="1">
    <source>
        <dbReference type="PROSITE-ProRule" id="PRU00042"/>
    </source>
</evidence>
<keyword evidence="5" id="KW-1185">Reference proteome</keyword>
<evidence type="ECO:0000259" key="3">
    <source>
        <dbReference type="PROSITE" id="PS50157"/>
    </source>
</evidence>
<evidence type="ECO:0000313" key="4">
    <source>
        <dbReference type="EMBL" id="KAL1117188.1"/>
    </source>
</evidence>